<keyword evidence="3" id="KW-1185">Reference proteome</keyword>
<evidence type="ECO:0000313" key="2">
    <source>
        <dbReference type="EMBL" id="VBB28911.1"/>
    </source>
</evidence>
<reference evidence="2 3" key="1">
    <citation type="submission" date="2018-08" db="EMBL/GenBank/DDBJ databases">
        <authorList>
            <person name="Laetsch R D."/>
            <person name="Stevens L."/>
            <person name="Kumar S."/>
            <person name="Blaxter L. M."/>
        </authorList>
    </citation>
    <scope>NUCLEOTIDE SEQUENCE [LARGE SCALE GENOMIC DNA]</scope>
</reference>
<evidence type="ECO:0000313" key="3">
    <source>
        <dbReference type="Proteomes" id="UP000276991"/>
    </source>
</evidence>
<feature type="compositionally biased region" description="Polar residues" evidence="1">
    <location>
        <begin position="609"/>
        <end position="624"/>
    </location>
</feature>
<feature type="compositionally biased region" description="Pro residues" evidence="1">
    <location>
        <begin position="665"/>
        <end position="681"/>
    </location>
</feature>
<dbReference type="SUPFAM" id="SSF54928">
    <property type="entry name" value="RNA-binding domain, RBD"/>
    <property type="match status" value="1"/>
</dbReference>
<proteinExistence type="predicted"/>
<dbReference type="CDD" id="cd00590">
    <property type="entry name" value="RRM_SF"/>
    <property type="match status" value="1"/>
</dbReference>
<dbReference type="InterPro" id="IPR035979">
    <property type="entry name" value="RBD_domain_sf"/>
</dbReference>
<protein>
    <recommendedName>
        <fullName evidence="4">RRM domain-containing protein</fullName>
    </recommendedName>
</protein>
<feature type="region of interest" description="Disordered" evidence="1">
    <location>
        <begin position="561"/>
        <end position="681"/>
    </location>
</feature>
<dbReference type="Proteomes" id="UP000276991">
    <property type="component" value="Unassembled WGS sequence"/>
</dbReference>
<dbReference type="OrthoDB" id="5877007at2759"/>
<accession>A0A498SJT0</accession>
<dbReference type="EMBL" id="UPTC01000498">
    <property type="protein sequence ID" value="VBB28911.1"/>
    <property type="molecule type" value="Genomic_DNA"/>
</dbReference>
<gene>
    <name evidence="2" type="ORF">NAV_LOCUS3732</name>
</gene>
<organism evidence="2 3">
    <name type="scientific">Acanthocheilonema viteae</name>
    <name type="common">Filarial nematode worm</name>
    <name type="synonym">Dipetalonema viteae</name>
    <dbReference type="NCBI Taxonomy" id="6277"/>
    <lineage>
        <taxon>Eukaryota</taxon>
        <taxon>Metazoa</taxon>
        <taxon>Ecdysozoa</taxon>
        <taxon>Nematoda</taxon>
        <taxon>Chromadorea</taxon>
        <taxon>Rhabditida</taxon>
        <taxon>Spirurina</taxon>
        <taxon>Spiruromorpha</taxon>
        <taxon>Filarioidea</taxon>
        <taxon>Onchocercidae</taxon>
        <taxon>Acanthocheilonema</taxon>
    </lineage>
</organism>
<feature type="compositionally biased region" description="Basic and acidic residues" evidence="1">
    <location>
        <begin position="563"/>
        <end position="579"/>
    </location>
</feature>
<evidence type="ECO:0000256" key="1">
    <source>
        <dbReference type="SAM" id="MobiDB-lite"/>
    </source>
</evidence>
<name>A0A498SJT0_ACAVI</name>
<dbReference type="STRING" id="6277.A0A498SJT0"/>
<dbReference type="GO" id="GO:0003676">
    <property type="term" value="F:nucleic acid binding"/>
    <property type="evidence" value="ECO:0007669"/>
    <property type="project" value="InterPro"/>
</dbReference>
<feature type="compositionally biased region" description="Basic residues" evidence="1">
    <location>
        <begin position="638"/>
        <end position="652"/>
    </location>
</feature>
<sequence length="819" mass="92622">MTSRLRRVRGVQALRLRVLSMPEELSFDGIWSSEKMKKLDVERVVIISNLPMPLQYEPREQVIEIIFQLISLKFDLEIGAIDRIIRFPLIDGVLDQELGVKCLVSFYSQVHRDRVISQKNRLDPPTTVDSITEPPKELSGEAEFEAISDFEMAGECNSNPADTVVVDAGSGAPSAIGTGIPNIPVAPVASEQDDVVVIRDDDDASRPIVGKDGKNGWPITLLAEVKKPLNIIVPKKKEGEIANVVQETDIEVVLAVVESLKNITVRSLGEETGPDKLTNKMIMAEYYKTLPVDWDGAPEFQWRLCKDESDRRVVIFENVLPADMHNPWFYTALLRCKRVIMEFPLSAGKIDADFNHLYGRIEAYFQSDHPIAYCAVNNLVHIRTGAHRLKIYLPQTKWVRKYKEILESRLGRMREPMESMRYLIVKPVSDEVTEKQIREICFKNYPIESIRFEKDMLGQRMAVLLFPTAREAVAAHSNNDFVYLGARNVSSNYVKVYFPNVDFHGWDRLIIPTPETDMYCLLTYKEFISYTQSKKIEQEQEKLSKASVTPEMNQTRVDALKTAQDHKRSLETEREKDITESGGGNSTDDGAAHGCESIKPAEKNAGLRNLQSKPTFPKKGQSSGDAKRIAEDDGGGPSRKRRRAGRYRRRRCSRSDSFRSIPSYSMPPAPPRWRRPPQPAPYPYGPAFDSYGYADARRRKPPGKLPVMDVVVTDVAPPPPRPTVPLSGAMERRKEMDLQEHILRQQKVIDDLAKKLSTQNTVPDYMRRPETNDPYAIMQTPSTSSLAAGSTSKMPAWVTPSIYAQSQGGNFAETYEAWR</sequence>
<evidence type="ECO:0008006" key="4">
    <source>
        <dbReference type="Google" id="ProtNLM"/>
    </source>
</evidence>
<dbReference type="AlphaFoldDB" id="A0A498SJT0"/>